<proteinExistence type="predicted"/>
<comment type="caution">
    <text evidence="2">The sequence shown here is derived from an EMBL/GenBank/DDBJ whole genome shotgun (WGS) entry which is preliminary data.</text>
</comment>
<gene>
    <name evidence="2" type="ORF">ACFQ07_21350</name>
</gene>
<keyword evidence="3" id="KW-1185">Reference proteome</keyword>
<organism evidence="2 3">
    <name type="scientific">Actinomadura adrarensis</name>
    <dbReference type="NCBI Taxonomy" id="1819600"/>
    <lineage>
        <taxon>Bacteria</taxon>
        <taxon>Bacillati</taxon>
        <taxon>Actinomycetota</taxon>
        <taxon>Actinomycetes</taxon>
        <taxon>Streptosporangiales</taxon>
        <taxon>Thermomonosporaceae</taxon>
        <taxon>Actinomadura</taxon>
    </lineage>
</organism>
<dbReference type="InterPro" id="IPR057727">
    <property type="entry name" value="WCX_dom"/>
</dbReference>
<evidence type="ECO:0000313" key="3">
    <source>
        <dbReference type="Proteomes" id="UP001597083"/>
    </source>
</evidence>
<evidence type="ECO:0000313" key="2">
    <source>
        <dbReference type="EMBL" id="MFD0854800.1"/>
    </source>
</evidence>
<dbReference type="Proteomes" id="UP001597083">
    <property type="component" value="Unassembled WGS sequence"/>
</dbReference>
<evidence type="ECO:0000259" key="1">
    <source>
        <dbReference type="Pfam" id="PF25583"/>
    </source>
</evidence>
<sequence length="82" mass="8918">WRHRASVTVHAPADQVIARVNPAVGTVEAIDEETCVLHTGDETLEGLAVHLGLLGVPFSVAEPPELVEHLRALSDRYRQATE</sequence>
<protein>
    <submittedName>
        <fullName evidence="2">WYL domain-containing protein</fullName>
    </submittedName>
</protein>
<feature type="domain" description="WCX" evidence="1">
    <location>
        <begin position="2"/>
        <end position="73"/>
    </location>
</feature>
<name>A0ABW3CKI9_9ACTN</name>
<feature type="non-terminal residue" evidence="2">
    <location>
        <position position="1"/>
    </location>
</feature>
<dbReference type="Pfam" id="PF25583">
    <property type="entry name" value="WCX"/>
    <property type="match status" value="1"/>
</dbReference>
<dbReference type="EMBL" id="JBHTIR010003186">
    <property type="protein sequence ID" value="MFD0854800.1"/>
    <property type="molecule type" value="Genomic_DNA"/>
</dbReference>
<reference evidence="3" key="1">
    <citation type="journal article" date="2019" name="Int. J. Syst. Evol. Microbiol.">
        <title>The Global Catalogue of Microorganisms (GCM) 10K type strain sequencing project: providing services to taxonomists for standard genome sequencing and annotation.</title>
        <authorList>
            <consortium name="The Broad Institute Genomics Platform"/>
            <consortium name="The Broad Institute Genome Sequencing Center for Infectious Disease"/>
            <person name="Wu L."/>
            <person name="Ma J."/>
        </authorList>
    </citation>
    <scope>NUCLEOTIDE SEQUENCE [LARGE SCALE GENOMIC DNA]</scope>
    <source>
        <strain evidence="3">JCM 31696</strain>
    </source>
</reference>
<accession>A0ABW3CKI9</accession>